<dbReference type="Gene3D" id="3.90.70.10">
    <property type="entry name" value="Cysteine proteinases"/>
    <property type="match status" value="1"/>
</dbReference>
<proteinExistence type="predicted"/>
<dbReference type="Pfam" id="PF13529">
    <property type="entry name" value="Peptidase_C39_2"/>
    <property type="match status" value="1"/>
</dbReference>
<reference evidence="2 3" key="1">
    <citation type="journal article" date="2019" name="Int. J. Syst. Evol. Microbiol.">
        <title>The Global Catalogue of Microorganisms (GCM) 10K type strain sequencing project: providing services to taxonomists for standard genome sequencing and annotation.</title>
        <authorList>
            <consortium name="The Broad Institute Genomics Platform"/>
            <consortium name="The Broad Institute Genome Sequencing Center for Infectious Disease"/>
            <person name="Wu L."/>
            <person name="Ma J."/>
        </authorList>
    </citation>
    <scope>NUCLEOTIDE SEQUENCE [LARGE SCALE GENOMIC DNA]</scope>
    <source>
        <strain evidence="2 3">JCM 14718</strain>
    </source>
</reference>
<keyword evidence="3" id="KW-1185">Reference proteome</keyword>
<name>A0ABN2GAG1_9ACTN</name>
<accession>A0ABN2GAG1</accession>
<dbReference type="Proteomes" id="UP001500618">
    <property type="component" value="Unassembled WGS sequence"/>
</dbReference>
<gene>
    <name evidence="2" type="ORF">GCM10009765_16400</name>
</gene>
<evidence type="ECO:0000259" key="1">
    <source>
        <dbReference type="Pfam" id="PF13529"/>
    </source>
</evidence>
<evidence type="ECO:0000313" key="3">
    <source>
        <dbReference type="Proteomes" id="UP001500618"/>
    </source>
</evidence>
<feature type="domain" description="Peptidase C39-like" evidence="1">
    <location>
        <begin position="194"/>
        <end position="358"/>
    </location>
</feature>
<protein>
    <submittedName>
        <fullName evidence="2">Peptidase C39 family protein</fullName>
    </submittedName>
</protein>
<evidence type="ECO:0000313" key="2">
    <source>
        <dbReference type="EMBL" id="GAA1667732.1"/>
    </source>
</evidence>
<comment type="caution">
    <text evidence="2">The sequence shown here is derived from an EMBL/GenBank/DDBJ whole genome shotgun (WGS) entry which is preliminary data.</text>
</comment>
<dbReference type="EMBL" id="BAAANY010000006">
    <property type="protein sequence ID" value="GAA1667732.1"/>
    <property type="molecule type" value="Genomic_DNA"/>
</dbReference>
<sequence>MVPTTPAAAAGTQPAFPNDFHAWTTYSDFLRGSGDHVLPAFSGDGALTVFPGQTEGDWTSPWYSPKSGFNELVASWQIDTPPGTWAEIGMQARTSTTDSEWYVMGDWAFDTSTITRHSVDGQKDSVGLISTDTFFTRSVPAGGNPKSYRLKVTLHGTRTARPVLRQVAAVAAVTPDTTPTVTSQPIRDTAVELKVPSHSQELHHGEYPSYDGGGEAWCSPTSTSMVLSYWHTGPTSKDVASLPADPVFDANKRVDGMVDWAAIHTFDSVYDGAGNWPFNTAYASSYGLDGSVRIFTSLREAEPWLRRGVPIVVSLHWNNASADPRDHLDGSSITSTDGHLITLVGLTASGDAIVNDPASPTDAAVRHVYQRSQLEYRWLDSTSGVGYLIKPNSIRG</sequence>
<dbReference type="InterPro" id="IPR039564">
    <property type="entry name" value="Peptidase_C39-like"/>
</dbReference>
<organism evidence="2 3">
    <name type="scientific">Fodinicola feengrottensis</name>
    <dbReference type="NCBI Taxonomy" id="435914"/>
    <lineage>
        <taxon>Bacteria</taxon>
        <taxon>Bacillati</taxon>
        <taxon>Actinomycetota</taxon>
        <taxon>Actinomycetes</taxon>
        <taxon>Mycobacteriales</taxon>
        <taxon>Fodinicola</taxon>
    </lineage>
</organism>